<organism evidence="1 2">
    <name type="scientific">[Clostridium] leptum</name>
    <dbReference type="NCBI Taxonomy" id="1535"/>
    <lineage>
        <taxon>Bacteria</taxon>
        <taxon>Bacillati</taxon>
        <taxon>Bacillota</taxon>
        <taxon>Clostridia</taxon>
        <taxon>Eubacteriales</taxon>
        <taxon>Oscillospiraceae</taxon>
        <taxon>Oscillospiraceae incertae sedis</taxon>
    </lineage>
</organism>
<dbReference type="EMBL" id="QRTC01000001">
    <property type="protein sequence ID" value="RGQ44757.1"/>
    <property type="molecule type" value="Genomic_DNA"/>
</dbReference>
<name>A0A412B187_9FIRM</name>
<dbReference type="Proteomes" id="UP000284751">
    <property type="component" value="Unassembled WGS sequence"/>
</dbReference>
<dbReference type="AlphaFoldDB" id="A0A412B187"/>
<accession>A0A412B187</accession>
<reference evidence="1 2" key="1">
    <citation type="submission" date="2018-08" db="EMBL/GenBank/DDBJ databases">
        <title>A genome reference for cultivated species of the human gut microbiota.</title>
        <authorList>
            <person name="Zou Y."/>
            <person name="Xue W."/>
            <person name="Luo G."/>
        </authorList>
    </citation>
    <scope>NUCLEOTIDE SEQUENCE [LARGE SCALE GENOMIC DNA]</scope>
    <source>
        <strain evidence="1 2">AF28-26</strain>
    </source>
</reference>
<gene>
    <name evidence="1" type="ORF">DWY99_00205</name>
</gene>
<comment type="caution">
    <text evidence="1">The sequence shown here is derived from an EMBL/GenBank/DDBJ whole genome shotgun (WGS) entry which is preliminary data.</text>
</comment>
<proteinExistence type="predicted"/>
<evidence type="ECO:0000313" key="1">
    <source>
        <dbReference type="EMBL" id="RGQ44757.1"/>
    </source>
</evidence>
<sequence>MNSSIQPIYIPNAKGRTGNNFPFGPLRLASLFQRAPFVLLSALWLNSAAKEGKNSLKKNLSFHASCYFSLYVLRLH</sequence>
<evidence type="ECO:0000313" key="2">
    <source>
        <dbReference type="Proteomes" id="UP000284751"/>
    </source>
</evidence>
<protein>
    <submittedName>
        <fullName evidence="1">Uncharacterized protein</fullName>
    </submittedName>
</protein>